<evidence type="ECO:0000256" key="1">
    <source>
        <dbReference type="SAM" id="SignalP"/>
    </source>
</evidence>
<evidence type="ECO:0000259" key="2">
    <source>
        <dbReference type="PROSITE" id="PS51208"/>
    </source>
</evidence>
<keyword evidence="1" id="KW-0732">Signal</keyword>
<gene>
    <name evidence="3" type="ORF">CRX53_19135</name>
</gene>
<dbReference type="Gene3D" id="2.40.128.130">
    <property type="entry name" value="Autotransporter beta-domain"/>
    <property type="match status" value="1"/>
</dbReference>
<feature type="chain" id="PRO_5032660600" evidence="1">
    <location>
        <begin position="26"/>
        <end position="864"/>
    </location>
</feature>
<name>A0A855EN04_9ENTR</name>
<reference evidence="4" key="1">
    <citation type="submission" date="2017-09" db="EMBL/GenBank/DDBJ databases">
        <title>FDA dAtabase for Regulatory Grade micrObial Sequences (FDA-ARGOS): Supporting development and validation of Infectious Disease Dx tests.</title>
        <authorList>
            <person name="Minogue T."/>
            <person name="Wolcott M."/>
            <person name="Wasieloski L."/>
            <person name="Aguilar W."/>
            <person name="Moore D."/>
            <person name="Tallon L."/>
            <person name="Sadzewicz L."/>
            <person name="Ott S."/>
            <person name="Zhao X."/>
            <person name="Nagaraj S."/>
            <person name="Vavikolanu K."/>
            <person name="Aluvathingal J."/>
            <person name="Nadendla S."/>
            <person name="Sichtig H."/>
        </authorList>
    </citation>
    <scope>NUCLEOTIDE SEQUENCE [LARGE SCALE GENOMIC DNA]</scope>
    <source>
        <strain evidence="4">FDAARGOS_404</strain>
    </source>
</reference>
<protein>
    <submittedName>
        <fullName evidence="3">Autotransporter domain-containing protein</fullName>
    </submittedName>
</protein>
<dbReference type="PROSITE" id="PS51208">
    <property type="entry name" value="AUTOTRANSPORTER"/>
    <property type="match status" value="1"/>
</dbReference>
<dbReference type="AlphaFoldDB" id="A0A855EN04"/>
<dbReference type="Proteomes" id="UP000222768">
    <property type="component" value="Unassembled WGS sequence"/>
</dbReference>
<evidence type="ECO:0000313" key="3">
    <source>
        <dbReference type="EMBL" id="PHH05898.1"/>
    </source>
</evidence>
<dbReference type="SUPFAM" id="SSF103515">
    <property type="entry name" value="Autotransporter"/>
    <property type="match status" value="1"/>
</dbReference>
<organism evidence="3 4">
    <name type="scientific">Leclercia adecarboxylata</name>
    <dbReference type="NCBI Taxonomy" id="83655"/>
    <lineage>
        <taxon>Bacteria</taxon>
        <taxon>Pseudomonadati</taxon>
        <taxon>Pseudomonadota</taxon>
        <taxon>Gammaproteobacteria</taxon>
        <taxon>Enterobacterales</taxon>
        <taxon>Enterobacteriaceae</taxon>
        <taxon>Leclercia</taxon>
    </lineage>
</organism>
<proteinExistence type="predicted"/>
<feature type="signal peptide" evidence="1">
    <location>
        <begin position="1"/>
        <end position="25"/>
    </location>
</feature>
<dbReference type="EMBL" id="PDLK01000002">
    <property type="protein sequence ID" value="PHH05898.1"/>
    <property type="molecule type" value="Genomic_DNA"/>
</dbReference>
<dbReference type="InterPro" id="IPR036709">
    <property type="entry name" value="Autotransporte_beta_dom_sf"/>
</dbReference>
<comment type="caution">
    <text evidence="3">The sequence shown here is derived from an EMBL/GenBank/DDBJ whole genome shotgun (WGS) entry which is preliminary data.</text>
</comment>
<dbReference type="SMART" id="SM00869">
    <property type="entry name" value="Autotransporter"/>
    <property type="match status" value="1"/>
</dbReference>
<dbReference type="Pfam" id="PF03797">
    <property type="entry name" value="Autotransporter"/>
    <property type="match status" value="1"/>
</dbReference>
<dbReference type="InterPro" id="IPR005546">
    <property type="entry name" value="Autotransporte_beta"/>
</dbReference>
<sequence>MRISMKRTLLSQCVLLALASFAAQAGETPATACQNGDTTQTCGLAEYKDGSFYQDPGTTDAVMANETATNIYMDGHREAGDTQTLTVTGTDMSGHYIQGSNGGTVNINVTDNAKVDMIEVGSAFKTTNTTINVNDATLNGQNSDGTYQRNKDYMMGAAIYLDPLDEGYHNVDISNGSALHGSIISAGQGTQTIAMSDSLMDNGGIYVGSDKSDTSLTLTNATVDATNSQVAQNLDTLVENLSQYKPFQNINVDAFSDLAVAMYGTTQDTLALNNSTVTGDIGIMNEKGQTNLSFTNNSVVNGNVTLSGNSTNTLLVDNSTINGDLNASQNSGDTTITLQNGANVDGNITTGAGNDTVVLVNDSHVTGNVTGGDGDDTLSMDAGSSISGQINQFETVNTTSDNSITLDTINDSTTWSLQNGSTLTAATTGSNAEVSMSTDSRVNFGTITGSRNAVVVNNITSSAINQQNIVLGSFTTATATTTPQMAANATFSNGQQEVENRSAAYNYNNDLSIVPADTAPQGQLTADSSQDWNIVFSSSRGTLASDVQGLVAGLDAAEQAGHQVTDDITSHMDRLHFAGMTGEQQEGAQLWGDFLYQNGNFSNDVDYKSITQGAQGGVDWTAYLANGDSVTGGVALAWTRSRVEDTASGPDSFKDTVYGNYYSLYGGWQQALNGRQWGLFADGSFSYGDMRYSLSAHNVTGDTSGMTEALHGSTDGSLYMAQARTGVNVLLPGDTLLQPYAILGWDQTKANGFSDREVTFADSQVSSWNGGAGLRLTTTLTDLNKNVQIMPWLDVRMQKEFSDDTDIQAADYHNTEGHNNSMGMFGAGVNATIAHNFSVNTGIYYGTGDVDNDASVQAGMSYSF</sequence>
<evidence type="ECO:0000313" key="4">
    <source>
        <dbReference type="Proteomes" id="UP000222768"/>
    </source>
</evidence>
<accession>A0A855EN04</accession>
<feature type="domain" description="Autotransporter" evidence="2">
    <location>
        <begin position="583"/>
        <end position="864"/>
    </location>
</feature>